<evidence type="ECO:0000256" key="1">
    <source>
        <dbReference type="SAM" id="MobiDB-lite"/>
    </source>
</evidence>
<reference evidence="2 3" key="1">
    <citation type="submission" date="2019-07" db="EMBL/GenBank/DDBJ databases">
        <title>Genomics analysis of Aphanomyces spp. identifies a new class of oomycete effector associated with host adaptation.</title>
        <authorList>
            <person name="Gaulin E."/>
        </authorList>
    </citation>
    <scope>NUCLEOTIDE SEQUENCE [LARGE SCALE GENOMIC DNA]</scope>
    <source>
        <strain evidence="2 3">ATCC 201684</strain>
    </source>
</reference>
<comment type="caution">
    <text evidence="2">The sequence shown here is derived from an EMBL/GenBank/DDBJ whole genome shotgun (WGS) entry which is preliminary data.</text>
</comment>
<feature type="compositionally biased region" description="Polar residues" evidence="1">
    <location>
        <begin position="133"/>
        <end position="150"/>
    </location>
</feature>
<dbReference type="AlphaFoldDB" id="A0A6G0XIV9"/>
<gene>
    <name evidence="2" type="ORF">Ae201684_004385</name>
</gene>
<protein>
    <submittedName>
        <fullName evidence="2">Uncharacterized protein</fullName>
    </submittedName>
</protein>
<feature type="region of interest" description="Disordered" evidence="1">
    <location>
        <begin position="126"/>
        <end position="150"/>
    </location>
</feature>
<evidence type="ECO:0000313" key="3">
    <source>
        <dbReference type="Proteomes" id="UP000481153"/>
    </source>
</evidence>
<dbReference type="EMBL" id="VJMJ01000054">
    <property type="protein sequence ID" value="KAF0740148.1"/>
    <property type="molecule type" value="Genomic_DNA"/>
</dbReference>
<evidence type="ECO:0000313" key="2">
    <source>
        <dbReference type="EMBL" id="KAF0740148.1"/>
    </source>
</evidence>
<dbReference type="PANTHER" id="PTHR31827:SF1">
    <property type="entry name" value="EMB|CAB89363.1"/>
    <property type="match status" value="1"/>
</dbReference>
<dbReference type="PANTHER" id="PTHR31827">
    <property type="entry name" value="EMB|CAB89363.1"/>
    <property type="match status" value="1"/>
</dbReference>
<keyword evidence="3" id="KW-1185">Reference proteome</keyword>
<organism evidence="2 3">
    <name type="scientific">Aphanomyces euteiches</name>
    <dbReference type="NCBI Taxonomy" id="100861"/>
    <lineage>
        <taxon>Eukaryota</taxon>
        <taxon>Sar</taxon>
        <taxon>Stramenopiles</taxon>
        <taxon>Oomycota</taxon>
        <taxon>Saprolegniomycetes</taxon>
        <taxon>Saprolegniales</taxon>
        <taxon>Verrucalvaceae</taxon>
        <taxon>Aphanomyces</taxon>
    </lineage>
</organism>
<dbReference type="Proteomes" id="UP000481153">
    <property type="component" value="Unassembled WGS sequence"/>
</dbReference>
<name>A0A6G0XIV9_9STRA</name>
<accession>A0A6G0XIV9</accession>
<dbReference type="VEuPathDB" id="FungiDB:AeMF1_011791"/>
<proteinExistence type="predicted"/>
<sequence length="187" mass="20454">MSICASPRQGIYTSYVAALAVSPISTYSRLQAMDHAVSPHKALKRCAITNCQGNARSRNLCYRHGKRAQKPRCIVEGCMKFAHARHRCIAHGGARMCKYEGCPSQSRNVGFCQRHGGRKKGQVVKTRPVENAEGTSENMSEGMSDASNSELLPSSPVWLHTSVNAAVSDDELSDLDLMVLQTLMSSR</sequence>